<dbReference type="GO" id="GO:0003676">
    <property type="term" value="F:nucleic acid binding"/>
    <property type="evidence" value="ECO:0007669"/>
    <property type="project" value="InterPro"/>
</dbReference>
<dbReference type="EMBL" id="WNDP01000210">
    <property type="protein sequence ID" value="KAF1016520.1"/>
    <property type="molecule type" value="Genomic_DNA"/>
</dbReference>
<accession>A0A833PB10</accession>
<comment type="caution">
    <text evidence="1">The sequence shown here is derived from an EMBL/GenBank/DDBJ whole genome shotgun (WGS) entry which is preliminary data.</text>
</comment>
<reference evidence="2" key="1">
    <citation type="journal article" date="2020" name="MBio">
        <title>Horizontal gene transfer to a defensive symbiont with a reduced genome amongst a multipartite beetle microbiome.</title>
        <authorList>
            <person name="Waterworth S.C."/>
            <person name="Florez L.V."/>
            <person name="Rees E.R."/>
            <person name="Hertweck C."/>
            <person name="Kaltenpoth M."/>
            <person name="Kwan J.C."/>
        </authorList>
    </citation>
    <scope>NUCLEOTIDE SEQUENCE [LARGE SCALE GENOMIC DNA]</scope>
</reference>
<sequence>MIYSAIRNGSRSFLVFISRSLTARQYINNVLEPVLLPYLQEHLSSIFQQNNARPDIATLTQRFLEDHDINLLPWSARSLDLSPIKQVWDIIGRRLQDIEHHLPKNICKNFEIKLNLRGMRYHKRKSIT</sequence>
<organism evidence="1 2">
    <name type="scientific">Acinetobacter bereziniae</name>
    <name type="common">Acinetobacter genomosp. 10</name>
    <dbReference type="NCBI Taxonomy" id="106648"/>
    <lineage>
        <taxon>Bacteria</taxon>
        <taxon>Pseudomonadati</taxon>
        <taxon>Pseudomonadota</taxon>
        <taxon>Gammaproteobacteria</taxon>
        <taxon>Moraxellales</taxon>
        <taxon>Moraxellaceae</taxon>
        <taxon>Acinetobacter</taxon>
    </lineage>
</organism>
<dbReference type="AlphaFoldDB" id="A0A833PB10"/>
<dbReference type="Gene3D" id="3.30.420.10">
    <property type="entry name" value="Ribonuclease H-like superfamily/Ribonuclease H"/>
    <property type="match status" value="1"/>
</dbReference>
<gene>
    <name evidence="1" type="ORF">GAK29_04524</name>
</gene>
<protein>
    <recommendedName>
        <fullName evidence="3">Mobile element protein</fullName>
    </recommendedName>
</protein>
<proteinExistence type="predicted"/>
<evidence type="ECO:0008006" key="3">
    <source>
        <dbReference type="Google" id="ProtNLM"/>
    </source>
</evidence>
<evidence type="ECO:0000313" key="1">
    <source>
        <dbReference type="EMBL" id="KAF1016520.1"/>
    </source>
</evidence>
<evidence type="ECO:0000313" key="2">
    <source>
        <dbReference type="Proteomes" id="UP000490535"/>
    </source>
</evidence>
<dbReference type="Proteomes" id="UP000490535">
    <property type="component" value="Unassembled WGS sequence"/>
</dbReference>
<name>A0A833PB10_ACIBZ</name>
<dbReference type="InterPro" id="IPR036397">
    <property type="entry name" value="RNaseH_sf"/>
</dbReference>